<keyword evidence="2" id="KW-0548">Nucleotidyltransferase</keyword>
<keyword evidence="3" id="KW-0540">Nuclease</keyword>
<evidence type="ECO:0000313" key="8">
    <source>
        <dbReference type="EMBL" id="GAA0164281.1"/>
    </source>
</evidence>
<dbReference type="InterPro" id="IPR036397">
    <property type="entry name" value="RNaseH_sf"/>
</dbReference>
<dbReference type="GO" id="GO:0003676">
    <property type="term" value="F:nucleic acid binding"/>
    <property type="evidence" value="ECO:0007669"/>
    <property type="project" value="InterPro"/>
</dbReference>
<dbReference type="Pfam" id="PF13456">
    <property type="entry name" value="RVT_3"/>
    <property type="match status" value="1"/>
</dbReference>
<evidence type="ECO:0000256" key="2">
    <source>
        <dbReference type="ARBA" id="ARBA00022695"/>
    </source>
</evidence>
<keyword evidence="6" id="KW-0695">RNA-directed DNA polymerase</keyword>
<keyword evidence="9" id="KW-1185">Reference proteome</keyword>
<dbReference type="AlphaFoldDB" id="A0AAV3QM05"/>
<dbReference type="GO" id="GO:0004523">
    <property type="term" value="F:RNA-DNA hybrid ribonuclease activity"/>
    <property type="evidence" value="ECO:0007669"/>
    <property type="project" value="InterPro"/>
</dbReference>
<dbReference type="EMBL" id="BAABME010004998">
    <property type="protein sequence ID" value="GAA0164281.1"/>
    <property type="molecule type" value="Genomic_DNA"/>
</dbReference>
<evidence type="ECO:0000256" key="4">
    <source>
        <dbReference type="ARBA" id="ARBA00022759"/>
    </source>
</evidence>
<comment type="caution">
    <text evidence="8">The sequence shown here is derived from an EMBL/GenBank/DDBJ whole genome shotgun (WGS) entry which is preliminary data.</text>
</comment>
<evidence type="ECO:0000259" key="7">
    <source>
        <dbReference type="PROSITE" id="PS50879"/>
    </source>
</evidence>
<keyword evidence="5" id="KW-0378">Hydrolase</keyword>
<gene>
    <name evidence="8" type="ORF">LIER_19957</name>
</gene>
<proteinExistence type="predicted"/>
<accession>A0AAV3QM05</accession>
<dbReference type="SUPFAM" id="SSF53098">
    <property type="entry name" value="Ribonuclease H-like"/>
    <property type="match status" value="1"/>
</dbReference>
<reference evidence="8 9" key="1">
    <citation type="submission" date="2024-01" db="EMBL/GenBank/DDBJ databases">
        <title>The complete chloroplast genome sequence of Lithospermum erythrorhizon: insights into the phylogenetic relationship among Boraginaceae species and the maternal lineages of purple gromwells.</title>
        <authorList>
            <person name="Okada T."/>
            <person name="Watanabe K."/>
        </authorList>
    </citation>
    <scope>NUCLEOTIDE SEQUENCE [LARGE SCALE GENOMIC DNA]</scope>
</reference>
<dbReference type="Gene3D" id="3.30.420.10">
    <property type="entry name" value="Ribonuclease H-like superfamily/Ribonuclease H"/>
    <property type="match status" value="1"/>
</dbReference>
<organism evidence="8 9">
    <name type="scientific">Lithospermum erythrorhizon</name>
    <name type="common">Purple gromwell</name>
    <name type="synonym">Lithospermum officinale var. erythrorhizon</name>
    <dbReference type="NCBI Taxonomy" id="34254"/>
    <lineage>
        <taxon>Eukaryota</taxon>
        <taxon>Viridiplantae</taxon>
        <taxon>Streptophyta</taxon>
        <taxon>Embryophyta</taxon>
        <taxon>Tracheophyta</taxon>
        <taxon>Spermatophyta</taxon>
        <taxon>Magnoliopsida</taxon>
        <taxon>eudicotyledons</taxon>
        <taxon>Gunneridae</taxon>
        <taxon>Pentapetalae</taxon>
        <taxon>asterids</taxon>
        <taxon>lamiids</taxon>
        <taxon>Boraginales</taxon>
        <taxon>Boraginaceae</taxon>
        <taxon>Boraginoideae</taxon>
        <taxon>Lithospermeae</taxon>
        <taxon>Lithospermum</taxon>
    </lineage>
</organism>
<dbReference type="GO" id="GO:0003964">
    <property type="term" value="F:RNA-directed DNA polymerase activity"/>
    <property type="evidence" value="ECO:0007669"/>
    <property type="project" value="UniProtKB-KW"/>
</dbReference>
<dbReference type="PROSITE" id="PS50879">
    <property type="entry name" value="RNASE_H_1"/>
    <property type="match status" value="1"/>
</dbReference>
<name>A0AAV3QM05_LITER</name>
<sequence>MELPKSYKEVQKLTGCLVALNHFISKSESGETLQLYLVTADVAVSSVLIREEEGTQRPIYYVSHVLRGTEERYHVIDKAAFAMGVSVRKLKAYFESHPTQVVTDQPLRRVLTSPALSGRLITWVVELSKFELSYIPRISVKAQALADFVIGSTARASPEDLMRQIEEIADPMEFKWSLHVDGAQNDKGEGAGVLIAGPHGVTMEYALQFEFRATNNEAEYEPMIVGLKLVKSLNITEVLVKGDSKLVIDEIQVKCGVKNEMLKR</sequence>
<dbReference type="InterPro" id="IPR012337">
    <property type="entry name" value="RNaseH-like_sf"/>
</dbReference>
<evidence type="ECO:0000256" key="5">
    <source>
        <dbReference type="ARBA" id="ARBA00022801"/>
    </source>
</evidence>
<dbReference type="Proteomes" id="UP001454036">
    <property type="component" value="Unassembled WGS sequence"/>
</dbReference>
<keyword evidence="4" id="KW-0255">Endonuclease</keyword>
<feature type="domain" description="RNase H type-1" evidence="7">
    <location>
        <begin position="172"/>
        <end position="264"/>
    </location>
</feature>
<dbReference type="PANTHER" id="PTHR48475:SF2">
    <property type="entry name" value="RIBONUCLEASE H"/>
    <property type="match status" value="1"/>
</dbReference>
<dbReference type="InterPro" id="IPR002156">
    <property type="entry name" value="RNaseH_domain"/>
</dbReference>
<dbReference type="PANTHER" id="PTHR48475">
    <property type="entry name" value="RIBONUCLEASE H"/>
    <property type="match status" value="1"/>
</dbReference>
<evidence type="ECO:0000256" key="6">
    <source>
        <dbReference type="ARBA" id="ARBA00022918"/>
    </source>
</evidence>
<evidence type="ECO:0000256" key="1">
    <source>
        <dbReference type="ARBA" id="ARBA00022679"/>
    </source>
</evidence>
<dbReference type="InterPro" id="IPR043502">
    <property type="entry name" value="DNA/RNA_pol_sf"/>
</dbReference>
<dbReference type="Pfam" id="PF17917">
    <property type="entry name" value="RT_RNaseH"/>
    <property type="match status" value="1"/>
</dbReference>
<protein>
    <recommendedName>
        <fullName evidence="7">RNase H type-1 domain-containing protein</fullName>
    </recommendedName>
</protein>
<dbReference type="SUPFAM" id="SSF56672">
    <property type="entry name" value="DNA/RNA polymerases"/>
    <property type="match status" value="1"/>
</dbReference>
<keyword evidence="1" id="KW-0808">Transferase</keyword>
<evidence type="ECO:0000313" key="9">
    <source>
        <dbReference type="Proteomes" id="UP001454036"/>
    </source>
</evidence>
<evidence type="ECO:0000256" key="3">
    <source>
        <dbReference type="ARBA" id="ARBA00022722"/>
    </source>
</evidence>
<dbReference type="InterPro" id="IPR041373">
    <property type="entry name" value="RT_RNaseH"/>
</dbReference>